<evidence type="ECO:0000313" key="1">
    <source>
        <dbReference type="EMBL" id="MQM04723.1"/>
    </source>
</evidence>
<accession>A0A843W0S9</accession>
<reference evidence="1" key="1">
    <citation type="submission" date="2017-07" db="EMBL/GenBank/DDBJ databases">
        <title>Taro Niue Genome Assembly and Annotation.</title>
        <authorList>
            <person name="Atibalentja N."/>
            <person name="Keating K."/>
            <person name="Fields C.J."/>
        </authorList>
    </citation>
    <scope>NUCLEOTIDE SEQUENCE</scope>
    <source>
        <strain evidence="1">Niue_2</strain>
        <tissue evidence="1">Leaf</tissue>
    </source>
</reference>
<proteinExistence type="predicted"/>
<comment type="caution">
    <text evidence="1">The sequence shown here is derived from an EMBL/GenBank/DDBJ whole genome shotgun (WGS) entry which is preliminary data.</text>
</comment>
<evidence type="ECO:0000313" key="2">
    <source>
        <dbReference type="Proteomes" id="UP000652761"/>
    </source>
</evidence>
<organism evidence="1 2">
    <name type="scientific">Colocasia esculenta</name>
    <name type="common">Wild taro</name>
    <name type="synonym">Arum esculentum</name>
    <dbReference type="NCBI Taxonomy" id="4460"/>
    <lineage>
        <taxon>Eukaryota</taxon>
        <taxon>Viridiplantae</taxon>
        <taxon>Streptophyta</taxon>
        <taxon>Embryophyta</taxon>
        <taxon>Tracheophyta</taxon>
        <taxon>Spermatophyta</taxon>
        <taxon>Magnoliopsida</taxon>
        <taxon>Liliopsida</taxon>
        <taxon>Araceae</taxon>
        <taxon>Aroideae</taxon>
        <taxon>Colocasieae</taxon>
        <taxon>Colocasia</taxon>
    </lineage>
</organism>
<dbReference type="Proteomes" id="UP000652761">
    <property type="component" value="Unassembled WGS sequence"/>
</dbReference>
<dbReference type="EMBL" id="NMUH01003270">
    <property type="protein sequence ID" value="MQM04723.1"/>
    <property type="molecule type" value="Genomic_DNA"/>
</dbReference>
<protein>
    <submittedName>
        <fullName evidence="1">Uncharacterized protein</fullName>
    </submittedName>
</protein>
<gene>
    <name evidence="1" type="ORF">Taro_037526</name>
</gene>
<keyword evidence="2" id="KW-1185">Reference proteome</keyword>
<dbReference type="AlphaFoldDB" id="A0A843W0S9"/>
<name>A0A843W0S9_COLES</name>
<sequence length="198" mass="21380">MDSHMADEQVVPMKYPEVSVHAGRCVSVASWVSAATVILVTTRVCVAFLSHPVSPSHLGVPTGQWVTTAFCLVGRLTPVRVAGVSVRPVALSRRPWRMRSCRGPLTRCVKVLNATGQSVASQGPKAKSLGRHPFPLSLLLPFSLSLWRCSASPSSPSLFCVFQARRRAVCGAVASWTLHGARRRWPTDVKGLIGVRSS</sequence>